<feature type="domain" description="Methyltransferase" evidence="1">
    <location>
        <begin position="44"/>
        <end position="140"/>
    </location>
</feature>
<dbReference type="RefSeq" id="WP_096360432.1">
    <property type="nucleotide sequence ID" value="NZ_AP014879.1"/>
</dbReference>
<dbReference type="Pfam" id="PF13649">
    <property type="entry name" value="Methyltransf_25"/>
    <property type="match status" value="1"/>
</dbReference>
<proteinExistence type="predicted"/>
<organism evidence="2 3">
    <name type="scientific">Sulfuricaulis limicola</name>
    <dbReference type="NCBI Taxonomy" id="1620215"/>
    <lineage>
        <taxon>Bacteria</taxon>
        <taxon>Pseudomonadati</taxon>
        <taxon>Pseudomonadota</taxon>
        <taxon>Gammaproteobacteria</taxon>
        <taxon>Acidiferrobacterales</taxon>
        <taxon>Acidiferrobacteraceae</taxon>
        <taxon>Sulfuricaulis</taxon>
    </lineage>
</organism>
<protein>
    <submittedName>
        <fullName evidence="2">Methyltransferase</fullName>
    </submittedName>
</protein>
<keyword evidence="2" id="KW-0808">Transferase</keyword>
<accession>A0A1B4XFM1</accession>
<dbReference type="KEGG" id="slim:SCL_1282"/>
<dbReference type="GO" id="GO:0032259">
    <property type="term" value="P:methylation"/>
    <property type="evidence" value="ECO:0007669"/>
    <property type="project" value="UniProtKB-KW"/>
</dbReference>
<evidence type="ECO:0000259" key="1">
    <source>
        <dbReference type="Pfam" id="PF13649"/>
    </source>
</evidence>
<dbReference type="PANTHER" id="PTHR12843">
    <property type="entry name" value="PROTEIN-LYSINE N-METHYLTRANSFERASE METTL10"/>
    <property type="match status" value="1"/>
</dbReference>
<dbReference type="GO" id="GO:0008168">
    <property type="term" value="F:methyltransferase activity"/>
    <property type="evidence" value="ECO:0007669"/>
    <property type="project" value="UniProtKB-KW"/>
</dbReference>
<name>A0A1B4XFM1_9GAMM</name>
<dbReference type="SUPFAM" id="SSF53335">
    <property type="entry name" value="S-adenosyl-L-methionine-dependent methyltransferases"/>
    <property type="match status" value="1"/>
</dbReference>
<dbReference type="OrthoDB" id="9788660at2"/>
<keyword evidence="2" id="KW-0489">Methyltransferase</keyword>
<dbReference type="InterPro" id="IPR029063">
    <property type="entry name" value="SAM-dependent_MTases_sf"/>
</dbReference>
<dbReference type="Gene3D" id="3.40.50.150">
    <property type="entry name" value="Vaccinia Virus protein VP39"/>
    <property type="match status" value="1"/>
</dbReference>
<reference evidence="2 3" key="1">
    <citation type="submission" date="2015-05" db="EMBL/GenBank/DDBJ databases">
        <title>Complete genome sequence of a sulfur-oxidizing gammaproteobacterium strain HA5.</title>
        <authorList>
            <person name="Miura A."/>
            <person name="Kojima H."/>
            <person name="Fukui M."/>
        </authorList>
    </citation>
    <scope>NUCLEOTIDE SEQUENCE [LARGE SCALE GENOMIC DNA]</scope>
    <source>
        <strain evidence="2 3">HA5</strain>
    </source>
</reference>
<dbReference type="EMBL" id="AP014879">
    <property type="protein sequence ID" value="BAV33594.1"/>
    <property type="molecule type" value="Genomic_DNA"/>
</dbReference>
<evidence type="ECO:0000313" key="2">
    <source>
        <dbReference type="EMBL" id="BAV33594.1"/>
    </source>
</evidence>
<gene>
    <name evidence="2" type="ORF">SCL_1282</name>
</gene>
<dbReference type="InParanoid" id="A0A1B4XFM1"/>
<sequence>MDRKNHWDGVYASKKPNEVSWYQTRLEKSLELIHATGVDKNAGIIDLGGGASTLVDDLLAAGYTNLTVLDIAPAAIKTARARLGARANEVTWLEADVTRVRLPEQGYDVWHDRAVFHFLTDAEDRRRYVSAVDRAVKPGGHVIVATFGPHGPLQCSGLDIARYTPEQLYGEFGGNYALQRSITENHVTPSGKHQEFIYCYCRKR</sequence>
<dbReference type="Proteomes" id="UP000243180">
    <property type="component" value="Chromosome"/>
</dbReference>
<keyword evidence="3" id="KW-1185">Reference proteome</keyword>
<dbReference type="AlphaFoldDB" id="A0A1B4XFM1"/>
<dbReference type="InterPro" id="IPR041698">
    <property type="entry name" value="Methyltransf_25"/>
</dbReference>
<evidence type="ECO:0000313" key="3">
    <source>
        <dbReference type="Proteomes" id="UP000243180"/>
    </source>
</evidence>
<dbReference type="PANTHER" id="PTHR12843:SF5">
    <property type="entry name" value="EEF1A LYSINE METHYLTRANSFERASE 2"/>
    <property type="match status" value="1"/>
</dbReference>
<dbReference type="CDD" id="cd02440">
    <property type="entry name" value="AdoMet_MTases"/>
    <property type="match status" value="1"/>
</dbReference>